<dbReference type="OrthoDB" id="7870801at2"/>
<evidence type="ECO:0000313" key="1">
    <source>
        <dbReference type="EMBL" id="SCB47222.1"/>
    </source>
</evidence>
<proteinExistence type="predicted"/>
<dbReference type="RefSeq" id="WP_051964042.1">
    <property type="nucleotide sequence ID" value="NZ_FMAF01000025.1"/>
</dbReference>
<name>A0A1C3X4L7_9HYPH</name>
<dbReference type="EMBL" id="FMAF01000025">
    <property type="protein sequence ID" value="SCB47222.1"/>
    <property type="molecule type" value="Genomic_DNA"/>
</dbReference>
<reference evidence="1 2" key="1">
    <citation type="submission" date="2016-08" db="EMBL/GenBank/DDBJ databases">
        <authorList>
            <person name="Seilhamer J.J."/>
        </authorList>
    </citation>
    <scope>NUCLEOTIDE SEQUENCE [LARGE SCALE GENOMIC DNA]</scope>
    <source>
        <strain evidence="1 2">P1-7</strain>
    </source>
</reference>
<dbReference type="AlphaFoldDB" id="A0A1C3X4L7"/>
<dbReference type="Proteomes" id="UP000199205">
    <property type="component" value="Unassembled WGS sequence"/>
</dbReference>
<protein>
    <submittedName>
        <fullName evidence="1">Uncharacterized protein</fullName>
    </submittedName>
</protein>
<gene>
    <name evidence="1" type="ORF">GA0061101_12513</name>
</gene>
<organism evidence="1 2">
    <name type="scientific">Rhizobium lusitanum</name>
    <dbReference type="NCBI Taxonomy" id="293958"/>
    <lineage>
        <taxon>Bacteria</taxon>
        <taxon>Pseudomonadati</taxon>
        <taxon>Pseudomonadota</taxon>
        <taxon>Alphaproteobacteria</taxon>
        <taxon>Hyphomicrobiales</taxon>
        <taxon>Rhizobiaceae</taxon>
        <taxon>Rhizobium/Agrobacterium group</taxon>
        <taxon>Rhizobium</taxon>
    </lineage>
</organism>
<sequence>MFTIASPDQLRARRAAAAVIAFTTLAAFSDCAFALERTSANSLRCNGAMEAIRRDGAIIVSRPADRVSGLTVYDRYVGGTASCNADEIAVLQEIKTVDVSMCAFFICKHAPMGNH</sequence>
<accession>A0A1C3X4L7</accession>
<evidence type="ECO:0000313" key="2">
    <source>
        <dbReference type="Proteomes" id="UP000199205"/>
    </source>
</evidence>